<accession>A0AAP0F4C0</accession>
<dbReference type="InterPro" id="IPR045136">
    <property type="entry name" value="Iah1-like"/>
</dbReference>
<proteinExistence type="inferred from homology"/>
<dbReference type="Proteomes" id="UP001419268">
    <property type="component" value="Unassembled WGS sequence"/>
</dbReference>
<dbReference type="FunFam" id="3.40.50.1110:FF:000002">
    <property type="entry name" value="isoamyl acetate-hydrolyzing esterase 1 homolog"/>
    <property type="match status" value="1"/>
</dbReference>
<keyword evidence="4" id="KW-1185">Reference proteome</keyword>
<dbReference type="InterPro" id="IPR001087">
    <property type="entry name" value="GDSL"/>
</dbReference>
<dbReference type="AlphaFoldDB" id="A0AAP0F4C0"/>
<protein>
    <submittedName>
        <fullName evidence="3">Uncharacterized protein</fullName>
    </submittedName>
</protein>
<gene>
    <name evidence="3" type="ORF">Scep_021285</name>
</gene>
<dbReference type="PANTHER" id="PTHR14209:SF36">
    <property type="entry name" value="GDSL-LIKE LIPASE_ACYLHYDROLASE FAMILY PROTEIN, EXPRESSED"/>
    <property type="match status" value="1"/>
</dbReference>
<evidence type="ECO:0000313" key="4">
    <source>
        <dbReference type="Proteomes" id="UP001419268"/>
    </source>
</evidence>
<dbReference type="CDD" id="cd01838">
    <property type="entry name" value="Isoamyl_acetate_hydrolase_like"/>
    <property type="match status" value="1"/>
</dbReference>
<dbReference type="SUPFAM" id="SSF52266">
    <property type="entry name" value="SGNH hydrolase"/>
    <property type="match status" value="1"/>
</dbReference>
<comment type="caution">
    <text evidence="3">The sequence shown here is derived from an EMBL/GenBank/DDBJ whole genome shotgun (WGS) entry which is preliminary data.</text>
</comment>
<evidence type="ECO:0000256" key="2">
    <source>
        <dbReference type="ARBA" id="ARBA00022801"/>
    </source>
</evidence>
<evidence type="ECO:0000313" key="3">
    <source>
        <dbReference type="EMBL" id="KAK9104441.1"/>
    </source>
</evidence>
<dbReference type="PANTHER" id="PTHR14209">
    <property type="entry name" value="ISOAMYL ACETATE-HYDROLYZING ESTERASE 1"/>
    <property type="match status" value="1"/>
</dbReference>
<name>A0AAP0F4C0_9MAGN</name>
<dbReference type="Gene3D" id="3.40.50.1110">
    <property type="entry name" value="SGNH hydrolase"/>
    <property type="match status" value="1"/>
</dbReference>
<reference evidence="3 4" key="1">
    <citation type="submission" date="2024-01" db="EMBL/GenBank/DDBJ databases">
        <title>Genome assemblies of Stephania.</title>
        <authorList>
            <person name="Yang L."/>
        </authorList>
    </citation>
    <scope>NUCLEOTIDE SEQUENCE [LARGE SCALE GENOMIC DNA]</scope>
    <source>
        <strain evidence="3">JXDWG</strain>
        <tissue evidence="3">Leaf</tissue>
    </source>
</reference>
<dbReference type="GO" id="GO:0016788">
    <property type="term" value="F:hydrolase activity, acting on ester bonds"/>
    <property type="evidence" value="ECO:0007669"/>
    <property type="project" value="InterPro"/>
</dbReference>
<sequence>MRPQIVLFGDSITELSITSDGWGGALACTYSRKADVLVRGYSGYNSRWALFLLHHLFPIGSSRPPVAATIFFGANDAALMGRVHEYMHVPIDEYKNNLRKIALHLKEISPSMLVVLITPTPIYEEARLEFLRTYYGENVAKLPERTNESAGAYAKQCLEVAKELCLPSIDLWSKMQEMKGWQKKLLIDGLHLTAEGSALVYEEVVRVLGEGGLVASEMPFDFPQYSEIDWKNPEKAFPQQSWN</sequence>
<dbReference type="Pfam" id="PF00657">
    <property type="entry name" value="Lipase_GDSL"/>
    <property type="match status" value="1"/>
</dbReference>
<keyword evidence="2" id="KW-0378">Hydrolase</keyword>
<dbReference type="EMBL" id="JBBNAG010000009">
    <property type="protein sequence ID" value="KAK9104441.1"/>
    <property type="molecule type" value="Genomic_DNA"/>
</dbReference>
<evidence type="ECO:0000256" key="1">
    <source>
        <dbReference type="ARBA" id="ARBA00008668"/>
    </source>
</evidence>
<comment type="similarity">
    <text evidence="1">Belongs to the 'GDSL' lipolytic enzyme family.</text>
</comment>
<dbReference type="InterPro" id="IPR036514">
    <property type="entry name" value="SGNH_hydro_sf"/>
</dbReference>
<organism evidence="3 4">
    <name type="scientific">Stephania cephalantha</name>
    <dbReference type="NCBI Taxonomy" id="152367"/>
    <lineage>
        <taxon>Eukaryota</taxon>
        <taxon>Viridiplantae</taxon>
        <taxon>Streptophyta</taxon>
        <taxon>Embryophyta</taxon>
        <taxon>Tracheophyta</taxon>
        <taxon>Spermatophyta</taxon>
        <taxon>Magnoliopsida</taxon>
        <taxon>Ranunculales</taxon>
        <taxon>Menispermaceae</taxon>
        <taxon>Menispermoideae</taxon>
        <taxon>Cissampelideae</taxon>
        <taxon>Stephania</taxon>
    </lineage>
</organism>